<sequence>MTQVTVDVRKPPLPERQIAATPGGTISYREAGQGPALFLLHGMNGNSRSWTQQLAAFSDSYRVIAWDAPGYGQSDPVLPEADAYAAQAAHLLDHLNVEKAHVIGHSMGGVIAERFCARHLDRAASLVLSGTHWGNAVPEGTPLAAKYARRLRELEEMSAEEYGKVRAGKMVPSSPSPSPDVLDELAGVASEMKREGLFNGGQMVEKTDNRPFLSTLRLPVLILTGSRDPVVTPQRSEAMMEYLPSARTVSLPDVGHAAYLEAPEAFNRAVREFLATVERS</sequence>
<feature type="domain" description="AB hydrolase-1" evidence="2">
    <location>
        <begin position="37"/>
        <end position="269"/>
    </location>
</feature>
<evidence type="ECO:0000313" key="3">
    <source>
        <dbReference type="EMBL" id="AEI04833.1"/>
    </source>
</evidence>
<dbReference type="Proteomes" id="UP000007730">
    <property type="component" value="Chromosome"/>
</dbReference>
<reference evidence="3 4" key="1">
    <citation type="journal article" date="2011" name="J. Bacteriol.">
        <title>Complete genome sequences of the chemolithoautotrophic Oligotropha carboxidovorans strains OM4 and OM5.</title>
        <authorList>
            <person name="Volland S."/>
            <person name="Rachinger M."/>
            <person name="Strittmatter A."/>
            <person name="Daniel R."/>
            <person name="Gottschalk G."/>
            <person name="Meyer O."/>
        </authorList>
    </citation>
    <scope>NUCLEOTIDE SEQUENCE [LARGE SCALE GENOMIC DNA]</scope>
    <source>
        <strain evidence="4">ATCC 49405 / DSM 1227 / KCTC 32145 / OM5</strain>
    </source>
</reference>
<keyword evidence="4" id="KW-1185">Reference proteome</keyword>
<gene>
    <name evidence="3" type="ordered locus">OCA5_c01010</name>
</gene>
<dbReference type="HOGENOM" id="CLU_020336_50_2_5"/>
<dbReference type="PATRIC" id="fig|504832.7.peg.107"/>
<dbReference type="PANTHER" id="PTHR43798">
    <property type="entry name" value="MONOACYLGLYCEROL LIPASE"/>
    <property type="match status" value="1"/>
</dbReference>
<dbReference type="KEGG" id="ocg:OCA5_c01010"/>
<dbReference type="RefSeq" id="WP_012561607.1">
    <property type="nucleotide sequence ID" value="NC_011386.1"/>
</dbReference>
<dbReference type="PANTHER" id="PTHR43798:SF31">
    <property type="entry name" value="AB HYDROLASE SUPERFAMILY PROTEIN YCLE"/>
    <property type="match status" value="1"/>
</dbReference>
<dbReference type="KEGG" id="oca:OCAR_4430"/>
<dbReference type="STRING" id="504832.OCA5_c01010"/>
<dbReference type="InterPro" id="IPR000073">
    <property type="entry name" value="AB_hydrolase_1"/>
</dbReference>
<dbReference type="Pfam" id="PF12697">
    <property type="entry name" value="Abhydrolase_6"/>
    <property type="match status" value="1"/>
</dbReference>
<dbReference type="OrthoDB" id="9780765at2"/>
<dbReference type="GO" id="GO:0016787">
    <property type="term" value="F:hydrolase activity"/>
    <property type="evidence" value="ECO:0007669"/>
    <property type="project" value="UniProtKB-KW"/>
</dbReference>
<protein>
    <submittedName>
        <fullName evidence="3">Alpha/beta hydrolase</fullName>
    </submittedName>
</protein>
<evidence type="ECO:0000259" key="2">
    <source>
        <dbReference type="Pfam" id="PF12697"/>
    </source>
</evidence>
<proteinExistence type="predicted"/>
<dbReference type="Gene3D" id="3.40.50.1820">
    <property type="entry name" value="alpha/beta hydrolase"/>
    <property type="match status" value="1"/>
</dbReference>
<evidence type="ECO:0000256" key="1">
    <source>
        <dbReference type="ARBA" id="ARBA00022801"/>
    </source>
</evidence>
<evidence type="ECO:0000313" key="4">
    <source>
        <dbReference type="Proteomes" id="UP000007730"/>
    </source>
</evidence>
<dbReference type="InterPro" id="IPR050266">
    <property type="entry name" value="AB_hydrolase_sf"/>
</dbReference>
<dbReference type="EMBL" id="CP002826">
    <property type="protein sequence ID" value="AEI04833.1"/>
    <property type="molecule type" value="Genomic_DNA"/>
</dbReference>
<keyword evidence="1 3" id="KW-0378">Hydrolase</keyword>
<dbReference type="SUPFAM" id="SSF53474">
    <property type="entry name" value="alpha/beta-Hydrolases"/>
    <property type="match status" value="1"/>
</dbReference>
<name>B6JCJ6_AFIC5</name>
<dbReference type="InterPro" id="IPR029058">
    <property type="entry name" value="AB_hydrolase_fold"/>
</dbReference>
<dbReference type="AlphaFoldDB" id="B6JCJ6"/>
<dbReference type="PRINTS" id="PR00111">
    <property type="entry name" value="ABHYDROLASE"/>
</dbReference>
<dbReference type="GO" id="GO:0016020">
    <property type="term" value="C:membrane"/>
    <property type="evidence" value="ECO:0007669"/>
    <property type="project" value="TreeGrafter"/>
</dbReference>
<accession>B6JCJ6</accession>
<organism evidence="3 4">
    <name type="scientific">Afipia carboxidovorans (strain ATCC 49405 / DSM 1227 / KCTC 32145 / OM5)</name>
    <name type="common">Oligotropha carboxidovorans</name>
    <dbReference type="NCBI Taxonomy" id="504832"/>
    <lineage>
        <taxon>Bacteria</taxon>
        <taxon>Pseudomonadati</taxon>
        <taxon>Pseudomonadota</taxon>
        <taxon>Alphaproteobacteria</taxon>
        <taxon>Hyphomicrobiales</taxon>
        <taxon>Nitrobacteraceae</taxon>
        <taxon>Afipia</taxon>
    </lineage>
</organism>
<dbReference type="eggNOG" id="COG2267">
    <property type="taxonomic scope" value="Bacteria"/>
</dbReference>